<name>A0A5E4WT88_9BURK</name>
<evidence type="ECO:0000313" key="2">
    <source>
        <dbReference type="Proteomes" id="UP000366945"/>
    </source>
</evidence>
<evidence type="ECO:0000313" key="1">
    <source>
        <dbReference type="EMBL" id="VVE27711.1"/>
    </source>
</evidence>
<protein>
    <submittedName>
        <fullName evidence="1">Uncharacterized protein</fullName>
    </submittedName>
</protein>
<dbReference type="Proteomes" id="UP000366945">
    <property type="component" value="Unassembled WGS sequence"/>
</dbReference>
<reference evidence="1 2" key="1">
    <citation type="submission" date="2019-08" db="EMBL/GenBank/DDBJ databases">
        <authorList>
            <person name="Peeters C."/>
        </authorList>
    </citation>
    <scope>NUCLEOTIDE SEQUENCE [LARGE SCALE GENOMIC DNA]</scope>
    <source>
        <strain evidence="1 2">LMG 31114</strain>
    </source>
</reference>
<organism evidence="1 2">
    <name type="scientific">Pandoraea pneumonica</name>
    <dbReference type="NCBI Taxonomy" id="2508299"/>
    <lineage>
        <taxon>Bacteria</taxon>
        <taxon>Pseudomonadati</taxon>
        <taxon>Pseudomonadota</taxon>
        <taxon>Betaproteobacteria</taxon>
        <taxon>Burkholderiales</taxon>
        <taxon>Burkholderiaceae</taxon>
        <taxon>Pandoraea</taxon>
    </lineage>
</organism>
<dbReference type="AlphaFoldDB" id="A0A5E4WT88"/>
<accession>A0A5E4WT88</accession>
<proteinExistence type="predicted"/>
<dbReference type="EMBL" id="CABPSK010000003">
    <property type="protein sequence ID" value="VVE27711.1"/>
    <property type="molecule type" value="Genomic_DNA"/>
</dbReference>
<sequence length="154" mass="16641">MYPGDTLPDEEISLVAVGWIGGSWNKTTAEQVIAYVAGVDGELCPEESGNGGGVPYCGLFIQMLPGNHTLTIRLSHSASVSPMGFGSVTKRKQDYRELEVDLAPDTIYKLVPVRREGQPPDVALQEVCRGKSQTAMKIKFVERDASKDSGPECP</sequence>
<gene>
    <name evidence="1" type="ORF">PPN31114_03486</name>
</gene>
<keyword evidence="2" id="KW-1185">Reference proteome</keyword>